<evidence type="ECO:0000313" key="3">
    <source>
        <dbReference type="Proteomes" id="UP000265520"/>
    </source>
</evidence>
<proteinExistence type="predicted"/>
<protein>
    <submittedName>
        <fullName evidence="2">Uncharacterized protein</fullName>
    </submittedName>
</protein>
<dbReference type="Proteomes" id="UP000265520">
    <property type="component" value="Unassembled WGS sequence"/>
</dbReference>
<evidence type="ECO:0000256" key="1">
    <source>
        <dbReference type="SAM" id="MobiDB-lite"/>
    </source>
</evidence>
<dbReference type="AlphaFoldDB" id="A0A392V047"/>
<dbReference type="EMBL" id="LXQA010980699">
    <property type="protein sequence ID" value="MCI79760.1"/>
    <property type="molecule type" value="Genomic_DNA"/>
</dbReference>
<feature type="region of interest" description="Disordered" evidence="1">
    <location>
        <begin position="1"/>
        <end position="34"/>
    </location>
</feature>
<name>A0A392V047_9FABA</name>
<comment type="caution">
    <text evidence="2">The sequence shown here is derived from an EMBL/GenBank/DDBJ whole genome shotgun (WGS) entry which is preliminary data.</text>
</comment>
<evidence type="ECO:0000313" key="2">
    <source>
        <dbReference type="EMBL" id="MCI79760.1"/>
    </source>
</evidence>
<keyword evidence="3" id="KW-1185">Reference proteome</keyword>
<reference evidence="2 3" key="1">
    <citation type="journal article" date="2018" name="Front. Plant Sci.">
        <title>Red Clover (Trifolium pratense) and Zigzag Clover (T. medium) - A Picture of Genomic Similarities and Differences.</title>
        <authorList>
            <person name="Dluhosova J."/>
            <person name="Istvanek J."/>
            <person name="Nedelnik J."/>
            <person name="Repkova J."/>
        </authorList>
    </citation>
    <scope>NUCLEOTIDE SEQUENCE [LARGE SCALE GENOMIC DNA]</scope>
    <source>
        <strain evidence="3">cv. 10/8</strain>
        <tissue evidence="2">Leaf</tissue>
    </source>
</reference>
<organism evidence="2 3">
    <name type="scientific">Trifolium medium</name>
    <dbReference type="NCBI Taxonomy" id="97028"/>
    <lineage>
        <taxon>Eukaryota</taxon>
        <taxon>Viridiplantae</taxon>
        <taxon>Streptophyta</taxon>
        <taxon>Embryophyta</taxon>
        <taxon>Tracheophyta</taxon>
        <taxon>Spermatophyta</taxon>
        <taxon>Magnoliopsida</taxon>
        <taxon>eudicotyledons</taxon>
        <taxon>Gunneridae</taxon>
        <taxon>Pentapetalae</taxon>
        <taxon>rosids</taxon>
        <taxon>fabids</taxon>
        <taxon>Fabales</taxon>
        <taxon>Fabaceae</taxon>
        <taxon>Papilionoideae</taxon>
        <taxon>50 kb inversion clade</taxon>
        <taxon>NPAAA clade</taxon>
        <taxon>Hologalegina</taxon>
        <taxon>IRL clade</taxon>
        <taxon>Trifolieae</taxon>
        <taxon>Trifolium</taxon>
    </lineage>
</organism>
<sequence length="34" mass="3655">MASTGEVRRLTSSGDVQERRLATSRTSPSDSTQS</sequence>
<accession>A0A392V047</accession>
<feature type="compositionally biased region" description="Polar residues" evidence="1">
    <location>
        <begin position="23"/>
        <end position="34"/>
    </location>
</feature>
<feature type="non-terminal residue" evidence="2">
    <location>
        <position position="34"/>
    </location>
</feature>